<dbReference type="PANTHER" id="PTHR47272">
    <property type="entry name" value="DDE_TNP_1_7 DOMAIN-CONTAINING PROTEIN"/>
    <property type="match status" value="1"/>
</dbReference>
<sequence>MLTDDDILAVLEASDAPDFSSDDEERDKNYEPSDSTDSEGEEEADIEGNVGEVLPELGHEENIEPSSSRRPIWRRKPFCQPIIDMPVAEEVDYAVDTPTPLEYFAKYFDNVFFENAVNCTNRYEFANAGGMLKTTTKEIKNFFGIHIAMGCIHFPRIRMYWQNKFKIPLVAETMTRDRFFKLRETFHVVFPSDVPETQRRLNIFWRVQPIIDAVRNACLKISRKRGEHIP</sequence>
<accession>A0ABM3JHL1</accession>
<protein>
    <submittedName>
        <fullName evidence="4">Uncharacterized protein LOC125777648</fullName>
    </submittedName>
</protein>
<name>A0ABM3JHL1_BACDO</name>
<organism evidence="3 4">
    <name type="scientific">Bactrocera dorsalis</name>
    <name type="common">Oriental fruit fly</name>
    <name type="synonym">Dacus dorsalis</name>
    <dbReference type="NCBI Taxonomy" id="27457"/>
    <lineage>
        <taxon>Eukaryota</taxon>
        <taxon>Metazoa</taxon>
        <taxon>Ecdysozoa</taxon>
        <taxon>Arthropoda</taxon>
        <taxon>Hexapoda</taxon>
        <taxon>Insecta</taxon>
        <taxon>Pterygota</taxon>
        <taxon>Neoptera</taxon>
        <taxon>Endopterygota</taxon>
        <taxon>Diptera</taxon>
        <taxon>Brachycera</taxon>
        <taxon>Muscomorpha</taxon>
        <taxon>Tephritoidea</taxon>
        <taxon>Tephritidae</taxon>
        <taxon>Bactrocera</taxon>
        <taxon>Bactrocera</taxon>
    </lineage>
</organism>
<evidence type="ECO:0000259" key="2">
    <source>
        <dbReference type="Pfam" id="PF13843"/>
    </source>
</evidence>
<dbReference type="GeneID" id="125777648"/>
<dbReference type="InterPro" id="IPR029526">
    <property type="entry name" value="PGBD"/>
</dbReference>
<feature type="compositionally biased region" description="Acidic residues" evidence="1">
    <location>
        <begin position="34"/>
        <end position="46"/>
    </location>
</feature>
<proteinExistence type="predicted"/>
<reference evidence="4" key="1">
    <citation type="submission" date="2025-08" db="UniProtKB">
        <authorList>
            <consortium name="RefSeq"/>
        </authorList>
    </citation>
    <scope>IDENTIFICATION</scope>
    <source>
        <tissue evidence="4">Adult</tissue>
    </source>
</reference>
<dbReference type="Pfam" id="PF13843">
    <property type="entry name" value="DDE_Tnp_1_7"/>
    <property type="match status" value="1"/>
</dbReference>
<keyword evidence="3" id="KW-1185">Reference proteome</keyword>
<evidence type="ECO:0000313" key="4">
    <source>
        <dbReference type="RefSeq" id="XP_049308700.1"/>
    </source>
</evidence>
<feature type="domain" description="PiggyBac transposable element-derived protein" evidence="2">
    <location>
        <begin position="99"/>
        <end position="218"/>
    </location>
</feature>
<dbReference type="Proteomes" id="UP001652620">
    <property type="component" value="Chromosome 3"/>
</dbReference>
<evidence type="ECO:0000313" key="3">
    <source>
        <dbReference type="Proteomes" id="UP001652620"/>
    </source>
</evidence>
<gene>
    <name evidence="4" type="primary">LOC125777648</name>
</gene>
<feature type="region of interest" description="Disordered" evidence="1">
    <location>
        <begin position="1"/>
        <end position="68"/>
    </location>
</feature>
<evidence type="ECO:0000256" key="1">
    <source>
        <dbReference type="SAM" id="MobiDB-lite"/>
    </source>
</evidence>
<dbReference type="RefSeq" id="XP_049308700.1">
    <property type="nucleotide sequence ID" value="XM_049452743.1"/>
</dbReference>